<dbReference type="Proteomes" id="UP001056978">
    <property type="component" value="Chromosome 14"/>
</dbReference>
<dbReference type="EMBL" id="CM043782">
    <property type="protein sequence ID" value="KAI4834689.1"/>
    <property type="molecule type" value="Genomic_DNA"/>
</dbReference>
<organism evidence="1 2">
    <name type="scientific">Plasmodium brasilianum</name>
    <dbReference type="NCBI Taxonomy" id="5824"/>
    <lineage>
        <taxon>Eukaryota</taxon>
        <taxon>Sar</taxon>
        <taxon>Alveolata</taxon>
        <taxon>Apicomplexa</taxon>
        <taxon>Aconoidasida</taxon>
        <taxon>Haemosporida</taxon>
        <taxon>Plasmodiidae</taxon>
        <taxon>Plasmodium</taxon>
        <taxon>Plasmodium (Plasmodium)</taxon>
    </lineage>
</organism>
<protein>
    <submittedName>
        <fullName evidence="1">GYF domain-containing protein</fullName>
    </submittedName>
</protein>
<gene>
    <name evidence="1" type="ORF">MKS88_005364</name>
</gene>
<accession>A0ACB9Y207</accession>
<keyword evidence="2" id="KW-1185">Reference proteome</keyword>
<sequence>MDINLYIHSIEIEFPTNKRYVNANEEQEEKKEEVKEEEEKEEEREGKGKGDEEESIVYCLHIKVEDNVDEQNRQGKNVKFYETPWYMSIKKDNSEICMMSYEMNISYAFNLLEKYESLILYVLRKNLKNDKIEYVHRNELDIKDKKYYDNTNCIHFENDVIKGKIKLYLKNGIIYNHLLNKIKSDDFLNDAFLKKEQVPKMQLNENDENMIIRKENIEEEERYQNDFLQDKMIINDFKDLTKERRTLYWVYLDDNNNEQGPFNSYAILHWVMNEYFEDNTLIRLHDKKRFYKLYQVIEYIEKNVLLITQNGKVQYGEQLGLISEDGLHGNMNQKNERHLFNEAQKKNTENLEYAQNERNFQSKGTIINDYVKNENDSENYFENVNGKEDKKRRSERDNQLVHAHESIDRICDGGNKNYDDKLGIKKNVSDKKDSKKEEQQNIDNRNHDFSKNTKNSKKKNQVKKLKKEIKKIKEEMIKLKEKSYREKCIIYDSMGKESYCSMSNGNRGVDQEEKKKYFNHSSIDIIENKLFCNTRNNICINGKENSSDDKHVKENLRKNDYYYNDEDGTNNKGNILRSYNEERRNSANNCTRTYDKENIQKVLNDINKEFKIKENFEKKKCIDIAMSSINQAQKCLLNIKKKKMTSYLNRIINLSFHDQAIYIRNDQTEFIDSTYMDKKKKKKKKKMEKREKGASCNCTKCIHNSGKGRSSYPFPNCIDPDSYILSSRGEQIDKRMYLMSNKGLFRDVLGVMPKKQKERDYIRVINCSSKFLGNNEKNKKKGKKVEDVKDVKEVKEQAKTTTTLCFNIRNNSSEFIYTYKVSHDMLMRRIIYLQYNVKKWLRKKRKRKKLCNACSHNYRNFTDKTQNGISSEKGVDEGEQDKKSKTKDALNTKRHTIAREYSLNSKNGIMYEERINILERKNGHKNEGKTSPKFSLLHNREKSKDVKFHSLTNIPYIFKKINDMNKYNEDKLTKKFRKKNFDDVFDNSLIHKYEYGKNDIPLKREDVEMIKELYGINCNEINTEHSHVNIKKKYNVYDPLHDVLIKYKKDENENIMNDNTADHKKNEPYVINLNKYNYLKLVDKNDIKDKKDIFLKIVNNLKFDNILNEKKKNCKLQINFKNNSIMPMENILHRIKEKSINRGNMVGGSRDSICAGISSSRHYNNINNNNSSSNNNNSSSNNNNSSRNNNSSNNNNSSSNNNNSNNHESHKDRINCKLTQIKLQNKDTFFCEIPDKNEEKLINYSSRKDHTNCFLLPNLKDNYLKKCYKEYVR</sequence>
<evidence type="ECO:0000313" key="2">
    <source>
        <dbReference type="Proteomes" id="UP001056978"/>
    </source>
</evidence>
<proteinExistence type="predicted"/>
<evidence type="ECO:0000313" key="1">
    <source>
        <dbReference type="EMBL" id="KAI4834689.1"/>
    </source>
</evidence>
<reference evidence="1" key="1">
    <citation type="submission" date="2022-06" db="EMBL/GenBank/DDBJ databases">
        <title>The First Complete Genome of the Simian Malaria Parasite Plasmodium brasilianum.</title>
        <authorList>
            <person name="Bajic M."/>
            <person name="Ravishankar S."/>
        </authorList>
    </citation>
    <scope>NUCLEOTIDE SEQUENCE</scope>
    <source>
        <strain evidence="1">Bolivian I</strain>
    </source>
</reference>
<comment type="caution">
    <text evidence="1">The sequence shown here is derived from an EMBL/GenBank/DDBJ whole genome shotgun (WGS) entry which is preliminary data.</text>
</comment>
<name>A0ACB9Y207_PLABR</name>